<evidence type="ECO:0000313" key="3">
    <source>
        <dbReference type="Proteomes" id="UP000324222"/>
    </source>
</evidence>
<proteinExistence type="predicted"/>
<comment type="caution">
    <text evidence="2">The sequence shown here is derived from an EMBL/GenBank/DDBJ whole genome shotgun (WGS) entry which is preliminary data.</text>
</comment>
<protein>
    <submittedName>
        <fullName evidence="2">Uncharacterized protein</fullName>
    </submittedName>
</protein>
<evidence type="ECO:0000256" key="1">
    <source>
        <dbReference type="SAM" id="MobiDB-lite"/>
    </source>
</evidence>
<gene>
    <name evidence="2" type="ORF">E2C01_011188</name>
</gene>
<organism evidence="2 3">
    <name type="scientific">Portunus trituberculatus</name>
    <name type="common">Swimming crab</name>
    <name type="synonym">Neptunus trituberculatus</name>
    <dbReference type="NCBI Taxonomy" id="210409"/>
    <lineage>
        <taxon>Eukaryota</taxon>
        <taxon>Metazoa</taxon>
        <taxon>Ecdysozoa</taxon>
        <taxon>Arthropoda</taxon>
        <taxon>Crustacea</taxon>
        <taxon>Multicrustacea</taxon>
        <taxon>Malacostraca</taxon>
        <taxon>Eumalacostraca</taxon>
        <taxon>Eucarida</taxon>
        <taxon>Decapoda</taxon>
        <taxon>Pleocyemata</taxon>
        <taxon>Brachyura</taxon>
        <taxon>Eubrachyura</taxon>
        <taxon>Portunoidea</taxon>
        <taxon>Portunidae</taxon>
        <taxon>Portuninae</taxon>
        <taxon>Portunus</taxon>
    </lineage>
</organism>
<feature type="region of interest" description="Disordered" evidence="1">
    <location>
        <begin position="57"/>
        <end position="83"/>
    </location>
</feature>
<feature type="compositionally biased region" description="Polar residues" evidence="1">
    <location>
        <begin position="57"/>
        <end position="70"/>
    </location>
</feature>
<keyword evidence="3" id="KW-1185">Reference proteome</keyword>
<reference evidence="2 3" key="1">
    <citation type="submission" date="2019-05" db="EMBL/GenBank/DDBJ databases">
        <title>Another draft genome of Portunus trituberculatus and its Hox gene families provides insights of decapod evolution.</title>
        <authorList>
            <person name="Jeong J.-H."/>
            <person name="Song I."/>
            <person name="Kim S."/>
            <person name="Choi T."/>
            <person name="Kim D."/>
            <person name="Ryu S."/>
            <person name="Kim W."/>
        </authorList>
    </citation>
    <scope>NUCLEOTIDE SEQUENCE [LARGE SCALE GENOMIC DNA]</scope>
    <source>
        <tissue evidence="2">Muscle</tissue>
    </source>
</reference>
<dbReference type="Proteomes" id="UP000324222">
    <property type="component" value="Unassembled WGS sequence"/>
</dbReference>
<name>A0A5B7DAS3_PORTR</name>
<accession>A0A5B7DAS3</accession>
<dbReference type="AlphaFoldDB" id="A0A5B7DAS3"/>
<evidence type="ECO:0000313" key="2">
    <source>
        <dbReference type="EMBL" id="MPC18309.1"/>
    </source>
</evidence>
<dbReference type="EMBL" id="VSRR010000669">
    <property type="protein sequence ID" value="MPC18309.1"/>
    <property type="molecule type" value="Genomic_DNA"/>
</dbReference>
<sequence>MGGGKGGRVGGAAQPRGKHCCRYLEQGMRGRSPSTQHLPVPTLISPILTPHTPLHTQLSSLSPSAHSWPTPSLHPPRTCPSSPIVHAPVNVPFT</sequence>